<evidence type="ECO:0000256" key="1">
    <source>
        <dbReference type="SAM" id="MobiDB-lite"/>
    </source>
</evidence>
<proteinExistence type="predicted"/>
<gene>
    <name evidence="2" type="ORF">KUO17_18110</name>
</gene>
<organism evidence="2 3">
    <name type="scientific">Pseudomonas aegrilactucae</name>
    <dbReference type="NCBI Taxonomy" id="2854028"/>
    <lineage>
        <taxon>Bacteria</taxon>
        <taxon>Pseudomonadati</taxon>
        <taxon>Pseudomonadota</taxon>
        <taxon>Gammaproteobacteria</taxon>
        <taxon>Pseudomonadales</taxon>
        <taxon>Pseudomonadaceae</taxon>
        <taxon>Pseudomonas</taxon>
    </lineage>
</organism>
<dbReference type="AlphaFoldDB" id="A0A9Q3AEP8"/>
<evidence type="ECO:0000313" key="2">
    <source>
        <dbReference type="EMBL" id="MBV6288915.1"/>
    </source>
</evidence>
<feature type="region of interest" description="Disordered" evidence="1">
    <location>
        <begin position="57"/>
        <end position="123"/>
    </location>
</feature>
<evidence type="ECO:0000313" key="3">
    <source>
        <dbReference type="Proteomes" id="UP001106592"/>
    </source>
</evidence>
<dbReference type="Proteomes" id="UP001106592">
    <property type="component" value="Unassembled WGS sequence"/>
</dbReference>
<sequence length="268" mass="29167">MDGVNGAGTPYRTTLRAPQGVAQTAQSNAGNGPIPAIEGQATVGISSLAHMLSDAAARAAQRDASTSRNERVAIGDRATQAIQSPVYEQSKEMRDAQVPDSDDPQRLKQASQATASLNGKGENPFKGLSLEQLALIEYDESGAFTLNERRAARVASHQAQSDWSRDVSNQLMQEYNRDGHFSPKTLQGILDYYKNLPPILEARLGDDYEANLNMHIKSAQFEAYQHRDPSQSAEGKGQLPTLLDLLFAQLRRDMQAAAQTEAKATVQQ</sequence>
<dbReference type="EMBL" id="JAHTBI010000066">
    <property type="protein sequence ID" value="MBV6288915.1"/>
    <property type="molecule type" value="Genomic_DNA"/>
</dbReference>
<reference evidence="2" key="2">
    <citation type="journal article" date="2023" name="Plant Pathol.">
        <title>Dismantling and reorganizing Pseudomonas marginalis sensu#lato.</title>
        <authorList>
            <person name="Sawada H."/>
            <person name="Fujikawa T."/>
            <person name="Satou M."/>
        </authorList>
    </citation>
    <scope>NUCLEOTIDE SEQUENCE</scope>
    <source>
        <strain evidence="2">MAFF 301350</strain>
    </source>
</reference>
<name>A0A9Q3AEP8_9PSED</name>
<feature type="compositionally biased region" description="Polar residues" evidence="1">
    <location>
        <begin position="21"/>
        <end position="30"/>
    </location>
</feature>
<accession>A0A9Q3AEP8</accession>
<dbReference type="RefSeq" id="WP_217976899.1">
    <property type="nucleotide sequence ID" value="NZ_JAHTBI010000066.1"/>
</dbReference>
<reference evidence="2" key="1">
    <citation type="journal article" date="2022" name="Int. J. Syst. Evol. Microbiol.">
        <title>Pseudomonas aegrilactucae sp. nov. and Pseudomonas morbosilactucae sp. nov., pathogens causing bacterial rot of lettuce in Japan.</title>
        <authorList>
            <person name="Sawada H."/>
            <person name="Fujikawa T."/>
            <person name="Satou M."/>
        </authorList>
    </citation>
    <scope>NUCLEOTIDE SEQUENCE</scope>
    <source>
        <strain evidence="2">MAFF 301350</strain>
    </source>
</reference>
<protein>
    <submittedName>
        <fullName evidence="2">Uncharacterized protein</fullName>
    </submittedName>
</protein>
<feature type="region of interest" description="Disordered" evidence="1">
    <location>
        <begin position="1"/>
        <end position="33"/>
    </location>
</feature>
<feature type="compositionally biased region" description="Polar residues" evidence="1">
    <location>
        <begin position="108"/>
        <end position="117"/>
    </location>
</feature>
<keyword evidence="3" id="KW-1185">Reference proteome</keyword>
<comment type="caution">
    <text evidence="2">The sequence shown here is derived from an EMBL/GenBank/DDBJ whole genome shotgun (WGS) entry which is preliminary data.</text>
</comment>